<gene>
    <name evidence="2" type="ORF">NQ317_000701</name>
</gene>
<feature type="domain" description="RPAP1/MINIYO-like TPR repeats" evidence="1">
    <location>
        <begin position="445"/>
        <end position="510"/>
    </location>
</feature>
<reference evidence="2" key="1">
    <citation type="journal article" date="2023" name="Insect Mol. Biol.">
        <title>Genome sequencing provides insights into the evolution of gene families encoding plant cell wall-degrading enzymes in longhorned beetles.</title>
        <authorList>
            <person name="Shin N.R."/>
            <person name="Okamura Y."/>
            <person name="Kirsch R."/>
            <person name="Pauchet Y."/>
        </authorList>
    </citation>
    <scope>NUCLEOTIDE SEQUENCE</scope>
    <source>
        <strain evidence="2">MMC_N1</strain>
    </source>
</reference>
<comment type="caution">
    <text evidence="2">The sequence shown here is derived from an EMBL/GenBank/DDBJ whole genome shotgun (WGS) entry which is preliminary data.</text>
</comment>
<accession>A0ABQ9JCM4</accession>
<dbReference type="Pfam" id="PF25766">
    <property type="entry name" value="TPR_RPAP1"/>
    <property type="match status" value="2"/>
</dbReference>
<evidence type="ECO:0000259" key="1">
    <source>
        <dbReference type="Pfam" id="PF25766"/>
    </source>
</evidence>
<dbReference type="Proteomes" id="UP001162164">
    <property type="component" value="Unassembled WGS sequence"/>
</dbReference>
<dbReference type="EMBL" id="JAPWTJ010000822">
    <property type="protein sequence ID" value="KAJ8975452.1"/>
    <property type="molecule type" value="Genomic_DNA"/>
</dbReference>
<evidence type="ECO:0000313" key="3">
    <source>
        <dbReference type="Proteomes" id="UP001162164"/>
    </source>
</evidence>
<dbReference type="InterPro" id="IPR039913">
    <property type="entry name" value="RPAP1/Rba50"/>
</dbReference>
<feature type="domain" description="RPAP1/MINIYO-like TPR repeats" evidence="1">
    <location>
        <begin position="511"/>
        <end position="627"/>
    </location>
</feature>
<protein>
    <recommendedName>
        <fullName evidence="1">RPAP1/MINIYO-like TPR repeats domain-containing protein</fullName>
    </recommendedName>
</protein>
<proteinExistence type="predicted"/>
<dbReference type="InterPro" id="IPR057989">
    <property type="entry name" value="TPR_RPAP1/MINIYO-like"/>
</dbReference>
<dbReference type="PANTHER" id="PTHR21483:SF18">
    <property type="entry name" value="RNA POLYMERASE II-ASSOCIATED PROTEIN 1"/>
    <property type="match status" value="1"/>
</dbReference>
<dbReference type="PANTHER" id="PTHR21483">
    <property type="entry name" value="RNA POLYMERASE II-ASSOCIATED PROTEIN 1"/>
    <property type="match status" value="1"/>
</dbReference>
<organism evidence="2 3">
    <name type="scientific">Molorchus minor</name>
    <dbReference type="NCBI Taxonomy" id="1323400"/>
    <lineage>
        <taxon>Eukaryota</taxon>
        <taxon>Metazoa</taxon>
        <taxon>Ecdysozoa</taxon>
        <taxon>Arthropoda</taxon>
        <taxon>Hexapoda</taxon>
        <taxon>Insecta</taxon>
        <taxon>Pterygota</taxon>
        <taxon>Neoptera</taxon>
        <taxon>Endopterygota</taxon>
        <taxon>Coleoptera</taxon>
        <taxon>Polyphaga</taxon>
        <taxon>Cucujiformia</taxon>
        <taxon>Chrysomeloidea</taxon>
        <taxon>Cerambycidae</taxon>
        <taxon>Lamiinae</taxon>
        <taxon>Monochamini</taxon>
        <taxon>Molorchus</taxon>
    </lineage>
</organism>
<sequence>MINNLQRRILYIINTVKPSVETIVYCMDILIRLARDSELVLKRIINCEGLLDSITKYFISKTSQTESYGVPLLQAVKFLRILSSRSKHIANNLITKWKVLDLILVYLSDDAFSTNVNGLRLQTECIHFWSVLVHYGLALDHFSVLQPVLLNMLDYHFKNTDLDLKTTFVRQGHVAGLLILLGHVAEHNYNLVAPFLPILIEKCLPKWTTQFSQLNDLCGKLQIISSLLYCLSYIELYCIDNRITNTILNMINSSGYTKITENIRSGSMLLNNYEIHKSSSNLKSLEAAAWHTMDHLVPLVQTNSCLLFLYPLSQYVQTSKNSKLKLCFLTSTNVQTYLMALQKLDKYYLTFNWFARPESLILMNILKISVSVRTELDTSIFYDLCVKCLCIFNAEQKSNVEYLLENIVFSPKFYPTEALLLKLGHFSQNCCIDISFGNVIPMDWPYTPILILYSNHLENKMESIDEEQQIFTIKNCLRWILIYETYFPMLASTINPTDRFCRLACVFLGSLSNFQDFYTQLLEQYQGVSYGDILFGNIIFIPLAQKHNIQYKKNLWSEYMGVVQIFNITPEQCICDLNLFLEPPEEDASLIMCYRRAIVNNLLKKNSVLYHIAKHHVEMFMSKKKTNKV</sequence>
<evidence type="ECO:0000313" key="2">
    <source>
        <dbReference type="EMBL" id="KAJ8975452.1"/>
    </source>
</evidence>
<keyword evidence="3" id="KW-1185">Reference proteome</keyword>
<name>A0ABQ9JCM4_9CUCU</name>